<dbReference type="Proteomes" id="UP001141806">
    <property type="component" value="Unassembled WGS sequence"/>
</dbReference>
<sequence>MVDGEVLRMMDCNCEILEAFGYFFFKLIVWRCHLQSQLQTASCLLPLIYRFSMNRSWAANKEGKCRFPNIMFRQLKKFSISKDNPDDLIPEAMRKLDKLDPESLSAGEGLWMSMIVS</sequence>
<dbReference type="EMBL" id="JAMYWD010000005">
    <property type="protein sequence ID" value="KAJ4971720.1"/>
    <property type="molecule type" value="Genomic_DNA"/>
</dbReference>
<name>A0A9Q0KJP5_9MAGN</name>
<gene>
    <name evidence="1" type="ORF">NE237_004819</name>
</gene>
<keyword evidence="2" id="KW-1185">Reference proteome</keyword>
<evidence type="ECO:0000313" key="1">
    <source>
        <dbReference type="EMBL" id="KAJ4971720.1"/>
    </source>
</evidence>
<accession>A0A9Q0KJP5</accession>
<comment type="caution">
    <text evidence="1">The sequence shown here is derived from an EMBL/GenBank/DDBJ whole genome shotgun (WGS) entry which is preliminary data.</text>
</comment>
<evidence type="ECO:0000313" key="2">
    <source>
        <dbReference type="Proteomes" id="UP001141806"/>
    </source>
</evidence>
<organism evidence="1 2">
    <name type="scientific">Protea cynaroides</name>
    <dbReference type="NCBI Taxonomy" id="273540"/>
    <lineage>
        <taxon>Eukaryota</taxon>
        <taxon>Viridiplantae</taxon>
        <taxon>Streptophyta</taxon>
        <taxon>Embryophyta</taxon>
        <taxon>Tracheophyta</taxon>
        <taxon>Spermatophyta</taxon>
        <taxon>Magnoliopsida</taxon>
        <taxon>Proteales</taxon>
        <taxon>Proteaceae</taxon>
        <taxon>Protea</taxon>
    </lineage>
</organism>
<dbReference type="AlphaFoldDB" id="A0A9Q0KJP5"/>
<reference evidence="1" key="1">
    <citation type="journal article" date="2023" name="Plant J.">
        <title>The genome of the king protea, Protea cynaroides.</title>
        <authorList>
            <person name="Chang J."/>
            <person name="Duong T.A."/>
            <person name="Schoeman C."/>
            <person name="Ma X."/>
            <person name="Roodt D."/>
            <person name="Barker N."/>
            <person name="Li Z."/>
            <person name="Van de Peer Y."/>
            <person name="Mizrachi E."/>
        </authorList>
    </citation>
    <scope>NUCLEOTIDE SEQUENCE</scope>
    <source>
        <tissue evidence="1">Young leaves</tissue>
    </source>
</reference>
<protein>
    <submittedName>
        <fullName evidence="1">Uncharacterized protein</fullName>
    </submittedName>
</protein>
<dbReference type="Gene3D" id="1.10.8.770">
    <property type="match status" value="1"/>
</dbReference>
<proteinExistence type="predicted"/>